<organism evidence="14 15">
    <name type="scientific">Plasticicumulans acidivorans</name>
    <dbReference type="NCBI Taxonomy" id="886464"/>
    <lineage>
        <taxon>Bacteria</taxon>
        <taxon>Pseudomonadati</taxon>
        <taxon>Pseudomonadota</taxon>
        <taxon>Gammaproteobacteria</taxon>
        <taxon>Candidatus Competibacteraceae</taxon>
        <taxon>Plasticicumulans</taxon>
    </lineage>
</organism>
<dbReference type="SUPFAM" id="SSF54523">
    <property type="entry name" value="Pili subunits"/>
    <property type="match status" value="1"/>
</dbReference>
<dbReference type="PROSITE" id="PS50999">
    <property type="entry name" value="COX2_TM"/>
    <property type="match status" value="1"/>
</dbReference>
<evidence type="ECO:0000256" key="5">
    <source>
        <dbReference type="ARBA" id="ARBA00022481"/>
    </source>
</evidence>
<dbReference type="Pfam" id="PF12019">
    <property type="entry name" value="GspH"/>
    <property type="match status" value="1"/>
</dbReference>
<feature type="transmembrane region" description="Helical" evidence="12">
    <location>
        <begin position="12"/>
        <end position="34"/>
    </location>
</feature>
<evidence type="ECO:0000313" key="15">
    <source>
        <dbReference type="Proteomes" id="UP000246569"/>
    </source>
</evidence>
<dbReference type="GO" id="GO:0015627">
    <property type="term" value="C:type II protein secretion system complex"/>
    <property type="evidence" value="ECO:0007669"/>
    <property type="project" value="InterPro"/>
</dbReference>
<comment type="similarity">
    <text evidence="10">Belongs to the GSP H family.</text>
</comment>
<dbReference type="OrthoDB" id="2313614at2"/>
<dbReference type="GO" id="GO:0005886">
    <property type="term" value="C:plasma membrane"/>
    <property type="evidence" value="ECO:0007669"/>
    <property type="project" value="UniProtKB-SubCell"/>
</dbReference>
<evidence type="ECO:0000256" key="8">
    <source>
        <dbReference type="ARBA" id="ARBA00022989"/>
    </source>
</evidence>
<dbReference type="AlphaFoldDB" id="A0A317MRH5"/>
<protein>
    <recommendedName>
        <fullName evidence="3">Type II secretion system protein H</fullName>
    </recommendedName>
    <alternativeName>
        <fullName evidence="11">General secretion pathway protein H</fullName>
    </alternativeName>
</protein>
<dbReference type="InterPro" id="IPR045584">
    <property type="entry name" value="Pilin-like"/>
</dbReference>
<sequence length="187" mass="19771">MSPHAKYHTGMTLIELMVTLAIAIILIVVGIPSFRFTIQQRQIDALVSDLLSDLTLARMEALRRGTKVRVCAQIDALTAGALPSCNDPATPVSYRTGWQVVYAAAATSDQMLSHHEVQATTGITSTSTFASTNGITFNSVGLLSGRTGTIAFCMPDSAGGVLQRTVVVNLQGRVRSTTFAHADSCGG</sequence>
<dbReference type="Proteomes" id="UP000246569">
    <property type="component" value="Unassembled WGS sequence"/>
</dbReference>
<dbReference type="RefSeq" id="WP_110019727.1">
    <property type="nucleotide sequence ID" value="NZ_QGTJ01000011.1"/>
</dbReference>
<name>A0A317MRH5_9GAMM</name>
<evidence type="ECO:0000256" key="12">
    <source>
        <dbReference type="SAM" id="Phobius"/>
    </source>
</evidence>
<comment type="caution">
    <text evidence="14">The sequence shown here is derived from an EMBL/GenBank/DDBJ whole genome shotgun (WGS) entry which is preliminary data.</text>
</comment>
<dbReference type="EMBL" id="QGTJ01000011">
    <property type="protein sequence ID" value="PWV59316.1"/>
    <property type="molecule type" value="Genomic_DNA"/>
</dbReference>
<evidence type="ECO:0000256" key="2">
    <source>
        <dbReference type="ARBA" id="ARBA00004377"/>
    </source>
</evidence>
<proteinExistence type="inferred from homology"/>
<accession>A0A317MRH5</accession>
<dbReference type="Gene3D" id="3.55.40.10">
    <property type="entry name" value="minor pseudopilin epsh domain"/>
    <property type="match status" value="1"/>
</dbReference>
<evidence type="ECO:0000256" key="11">
    <source>
        <dbReference type="ARBA" id="ARBA00030775"/>
    </source>
</evidence>
<keyword evidence="9 12" id="KW-0472">Membrane</keyword>
<dbReference type="InterPro" id="IPR011759">
    <property type="entry name" value="Cyt_c_oxidase_su2_TM_dom"/>
</dbReference>
<keyword evidence="7 12" id="KW-0812">Transmembrane</keyword>
<evidence type="ECO:0000256" key="9">
    <source>
        <dbReference type="ARBA" id="ARBA00023136"/>
    </source>
</evidence>
<keyword evidence="8 12" id="KW-1133">Transmembrane helix</keyword>
<dbReference type="Pfam" id="PF07963">
    <property type="entry name" value="N_methyl"/>
    <property type="match status" value="1"/>
</dbReference>
<comment type="subcellular location">
    <subcellularLocation>
        <location evidence="2">Cell inner membrane</location>
        <topology evidence="2">Single-pass membrane protein</topology>
    </subcellularLocation>
    <subcellularLocation>
        <location evidence="1">Membrane</location>
        <topology evidence="1">Multi-pass membrane protein</topology>
    </subcellularLocation>
</comment>
<evidence type="ECO:0000259" key="13">
    <source>
        <dbReference type="PROSITE" id="PS50999"/>
    </source>
</evidence>
<reference evidence="14 15" key="1">
    <citation type="submission" date="2018-05" db="EMBL/GenBank/DDBJ databases">
        <title>Genomic Encyclopedia of Type Strains, Phase IV (KMG-IV): sequencing the most valuable type-strain genomes for metagenomic binning, comparative biology and taxonomic classification.</title>
        <authorList>
            <person name="Goeker M."/>
        </authorList>
    </citation>
    <scope>NUCLEOTIDE SEQUENCE [LARGE SCALE GENOMIC DNA]</scope>
    <source>
        <strain evidence="14 15">DSM 23606</strain>
    </source>
</reference>
<evidence type="ECO:0000256" key="6">
    <source>
        <dbReference type="ARBA" id="ARBA00022519"/>
    </source>
</evidence>
<evidence type="ECO:0000313" key="14">
    <source>
        <dbReference type="EMBL" id="PWV59316.1"/>
    </source>
</evidence>
<dbReference type="GO" id="GO:0022900">
    <property type="term" value="P:electron transport chain"/>
    <property type="evidence" value="ECO:0007669"/>
    <property type="project" value="InterPro"/>
</dbReference>
<evidence type="ECO:0000256" key="7">
    <source>
        <dbReference type="ARBA" id="ARBA00022692"/>
    </source>
</evidence>
<keyword evidence="4" id="KW-1003">Cell membrane</keyword>
<dbReference type="InterPro" id="IPR012902">
    <property type="entry name" value="N_methyl_site"/>
</dbReference>
<dbReference type="GO" id="GO:0015628">
    <property type="term" value="P:protein secretion by the type II secretion system"/>
    <property type="evidence" value="ECO:0007669"/>
    <property type="project" value="InterPro"/>
</dbReference>
<evidence type="ECO:0000256" key="4">
    <source>
        <dbReference type="ARBA" id="ARBA00022475"/>
    </source>
</evidence>
<dbReference type="PROSITE" id="PS00409">
    <property type="entry name" value="PROKAR_NTER_METHYL"/>
    <property type="match status" value="1"/>
</dbReference>
<dbReference type="InterPro" id="IPR022346">
    <property type="entry name" value="T2SS_GspH"/>
</dbReference>
<evidence type="ECO:0000256" key="3">
    <source>
        <dbReference type="ARBA" id="ARBA00021549"/>
    </source>
</evidence>
<keyword evidence="6" id="KW-0997">Cell inner membrane</keyword>
<evidence type="ECO:0000256" key="1">
    <source>
        <dbReference type="ARBA" id="ARBA00004141"/>
    </source>
</evidence>
<gene>
    <name evidence="14" type="ORF">C7443_11187</name>
</gene>
<feature type="domain" description="Cytochrome oxidase subunit II transmembrane region profile" evidence="13">
    <location>
        <begin position="1"/>
        <end position="44"/>
    </location>
</feature>
<keyword evidence="5" id="KW-0488">Methylation</keyword>
<evidence type="ECO:0000256" key="10">
    <source>
        <dbReference type="ARBA" id="ARBA00025772"/>
    </source>
</evidence>
<keyword evidence="15" id="KW-1185">Reference proteome</keyword>